<dbReference type="Pfam" id="PF05621">
    <property type="entry name" value="TniB"/>
    <property type="match status" value="1"/>
</dbReference>
<accession>A0A368KKC0</accession>
<dbReference type="SUPFAM" id="SSF52540">
    <property type="entry name" value="P-loop containing nucleoside triphosphate hydrolases"/>
    <property type="match status" value="1"/>
</dbReference>
<feature type="region of interest" description="Disordered" evidence="1">
    <location>
        <begin position="1"/>
        <end position="20"/>
    </location>
</feature>
<evidence type="ECO:0000313" key="2">
    <source>
        <dbReference type="EMBL" id="RCS31566.1"/>
    </source>
</evidence>
<sequence>MTTLDNSNDSSPLSLPQDQEMGEMYDDITPKTVEIPEELRYKSKAERIMAVQTERVVLYPRLGEAVNRVLWMIKQKPRSRAPGLIVTGPTNSGKTTLGNWILNAYSQLSPSSFIDSVRPCAVMIELSGLTTQRGVYGRILEQIHAPVDSHARLADRELVVTMTLRNINCRLLILDEAQDVLKTSERDQQRVLDALKYLMNSLKLPVLALGVEQAGKAFDSDQHLRARFSEIKLPSWKDDDDLIDLLASLEPNLLLQRSVNLRTREMVKKLLELSEGRLGYIVDILRNAAIEGISSGMETITPEMLRRPWDVPSHEILDCPTLH</sequence>
<dbReference type="Proteomes" id="UP000252387">
    <property type="component" value="Unassembled WGS sequence"/>
</dbReference>
<dbReference type="InterPro" id="IPR052026">
    <property type="entry name" value="ExeA_AAA_ATPase_DNA-bind"/>
</dbReference>
<dbReference type="PANTHER" id="PTHR35894">
    <property type="entry name" value="GENERAL SECRETION PATHWAY PROTEIN A-RELATED"/>
    <property type="match status" value="1"/>
</dbReference>
<feature type="compositionally biased region" description="Low complexity" evidence="1">
    <location>
        <begin position="1"/>
        <end position="16"/>
    </location>
</feature>
<evidence type="ECO:0000313" key="3">
    <source>
        <dbReference type="Proteomes" id="UP000252387"/>
    </source>
</evidence>
<dbReference type="Gene3D" id="3.40.50.300">
    <property type="entry name" value="P-loop containing nucleotide triphosphate hydrolases"/>
    <property type="match status" value="1"/>
</dbReference>
<dbReference type="RefSeq" id="WP_114340304.1">
    <property type="nucleotide sequence ID" value="NZ_QFWQ01000001.1"/>
</dbReference>
<dbReference type="InterPro" id="IPR027417">
    <property type="entry name" value="P-loop_NTPase"/>
</dbReference>
<evidence type="ECO:0000256" key="1">
    <source>
        <dbReference type="SAM" id="MobiDB-lite"/>
    </source>
</evidence>
<reference evidence="2 3" key="1">
    <citation type="submission" date="2018-05" db="EMBL/GenBank/DDBJ databases">
        <title>Draft genome sequence of Rhodanobacter denitrificans Yn1 isolated from gold copper mine.</title>
        <authorList>
            <person name="Yang N."/>
            <person name="Mazhar H.S."/>
            <person name="Rensing C."/>
        </authorList>
    </citation>
    <scope>NUCLEOTIDE SEQUENCE [LARGE SCALE GENOMIC DNA]</scope>
    <source>
        <strain evidence="2 3">Yn1</strain>
    </source>
</reference>
<dbReference type="InterPro" id="IPR008868">
    <property type="entry name" value="TniB"/>
</dbReference>
<gene>
    <name evidence="2" type="ORF">DEO45_00140</name>
</gene>
<dbReference type="EMBL" id="QFWQ01000001">
    <property type="protein sequence ID" value="RCS31566.1"/>
    <property type="molecule type" value="Genomic_DNA"/>
</dbReference>
<keyword evidence="3" id="KW-1185">Reference proteome</keyword>
<dbReference type="AlphaFoldDB" id="A0A368KKC0"/>
<evidence type="ECO:0008006" key="4">
    <source>
        <dbReference type="Google" id="ProtNLM"/>
    </source>
</evidence>
<name>A0A368KKC0_9GAMM</name>
<dbReference type="PANTHER" id="PTHR35894:SF1">
    <property type="entry name" value="PHOSPHORIBULOKINASE _ URIDINE KINASE FAMILY"/>
    <property type="match status" value="1"/>
</dbReference>
<proteinExistence type="predicted"/>
<comment type="caution">
    <text evidence="2">The sequence shown here is derived from an EMBL/GenBank/DDBJ whole genome shotgun (WGS) entry which is preliminary data.</text>
</comment>
<dbReference type="OrthoDB" id="14765at2"/>
<organism evidence="2 3">
    <name type="scientific">Rhodanobacter denitrificans</name>
    <dbReference type="NCBI Taxonomy" id="666685"/>
    <lineage>
        <taxon>Bacteria</taxon>
        <taxon>Pseudomonadati</taxon>
        <taxon>Pseudomonadota</taxon>
        <taxon>Gammaproteobacteria</taxon>
        <taxon>Lysobacterales</taxon>
        <taxon>Rhodanobacteraceae</taxon>
        <taxon>Rhodanobacter</taxon>
    </lineage>
</organism>
<protein>
    <recommendedName>
        <fullName evidence="4">TniB protein</fullName>
    </recommendedName>
</protein>